<feature type="compositionally biased region" description="Low complexity" evidence="1">
    <location>
        <begin position="2703"/>
        <end position="2717"/>
    </location>
</feature>
<evidence type="ECO:0000256" key="1">
    <source>
        <dbReference type="SAM" id="MobiDB-lite"/>
    </source>
</evidence>
<proteinExistence type="predicted"/>
<feature type="region of interest" description="Disordered" evidence="1">
    <location>
        <begin position="1"/>
        <end position="32"/>
    </location>
</feature>
<feature type="region of interest" description="Disordered" evidence="1">
    <location>
        <begin position="1257"/>
        <end position="1298"/>
    </location>
</feature>
<dbReference type="PANTHER" id="PTHR14918:SF3">
    <property type="entry name" value="KICSTOR COMPLEX PROTEIN SZT2"/>
    <property type="match status" value="1"/>
</dbReference>
<feature type="region of interest" description="Disordered" evidence="1">
    <location>
        <begin position="2915"/>
        <end position="2939"/>
    </location>
</feature>
<evidence type="ECO:0000313" key="2">
    <source>
        <dbReference type="EMBL" id="GAN06394.1"/>
    </source>
</evidence>
<dbReference type="Proteomes" id="UP000053815">
    <property type="component" value="Unassembled WGS sequence"/>
</dbReference>
<feature type="compositionally biased region" description="Polar residues" evidence="1">
    <location>
        <begin position="2817"/>
        <end position="2834"/>
    </location>
</feature>
<feature type="compositionally biased region" description="Polar residues" evidence="1">
    <location>
        <begin position="2679"/>
        <end position="2690"/>
    </location>
</feature>
<feature type="region of interest" description="Disordered" evidence="1">
    <location>
        <begin position="2651"/>
        <end position="2723"/>
    </location>
</feature>
<feature type="region of interest" description="Disordered" evidence="1">
    <location>
        <begin position="2817"/>
        <end position="2879"/>
    </location>
</feature>
<feature type="compositionally biased region" description="Low complexity" evidence="1">
    <location>
        <begin position="2220"/>
        <end position="2236"/>
    </location>
</feature>
<feature type="region of interest" description="Disordered" evidence="1">
    <location>
        <begin position="2163"/>
        <end position="2186"/>
    </location>
</feature>
<feature type="compositionally biased region" description="Acidic residues" evidence="1">
    <location>
        <begin position="2065"/>
        <end position="2081"/>
    </location>
</feature>
<feature type="compositionally biased region" description="Low complexity" evidence="1">
    <location>
        <begin position="2864"/>
        <end position="2879"/>
    </location>
</feature>
<feature type="region of interest" description="Disordered" evidence="1">
    <location>
        <begin position="1180"/>
        <end position="1199"/>
    </location>
</feature>
<sequence length="3575" mass="405693">MPSNSEESASASQPPSSRHESPTTTQQSQAESQKLIEAKTAVILLKNSRLCTKNEYTQWLLKMLYQPCSRRNTEAMNVLYLSRSRRKIWASDFAINQDPARTEAVHRHKDQLYVITPKTSIMTLSQENRFVYIIDLSSSLATVGNTRADILLSEVFQTLVNSLEGLVQPFSMQVSPTEKAVVQPHLCLTVMADCSQFASNVNVIPMLVEHPTMRVFMQNVVITANNIHTIIRKLRMEFLAFQEDTVQFRKFMKRNRSNKGYNLDMGNEVAPPGMLDATTTATTFATAAAAAQQKKKNKTAFSTESTPIAQDNKEPFLQTSNSELDLKAKDTSFYSSSATATKKEVWGIGKSGANLSRILHAGHFALKLLPRQGRAQLILLTDGAMKSNVHDNTFVRQFAEEDITCHVIQIGYASSFIPGRNFGFVPDTEILQFLARATSGTFMYSDKCLTKSHATVFMYHDEQAAPETTNTKSYPVIQFININKAKHIQTPNIFHRQFLFRETILTRYHHSELILQAEKDSGTQLNRREASLMESSNERMMRERFNFPWDPHARPPEGEWRLLKYREYTLPSEFSHIIAARAREGFTVQSVTFDDGNGSKHVDSGIRDIEAPNFTAVRKERIQIVMIMRWQPNVSIEYRIRATWLPSIIGTASSSYKSEDILLSSGIFSRGKAPRAEIFVRTDASFAHMLQNWDMFRRRAQMMGVVTGSIYFGETYAAPVYSKIERLKAYLIDIFEGDEVLKTVIAFPSKFWMNVSSNNANGSNLESNPASMASSYRSEAAANRGTGGGTAASRLSQGQQNVAFVDAFKTFWERINTSDARARTRCWYDPGCIDLLVGDVSPYMTPKLSSSYNQEFVSNVEQDILVMVNHVKAVMQVWSDFEAHDGTFVKMMHKLLSSPASNGTDDAQKDYFSAMQVYPPSFCELRVRHEYGRLITLRLLFFNVEVVTRKRAVQSLIHLIKTHPDTKLACNKVCERPFSRLLMRDPKHFEDSSADATAAALNEEGESNVTRPTGNLTQNQSRAKAWYLPVAMWLTSEYIVRDYLKHMTWTWQTDNHQDMYHRENKMMPIHDLAFQFLCQARLDQGYQLVSPRPDSTQFYQEITLPSQDGTELALCAIQYFVWKDSVNGKITTELWMEPSGNFDADQYELVKQWTFEPDRKTISQLVTFDQIHAVGRSKGVGDIKGKKRRNSQTVSDSPADDTTIMLLPQLFDVASVLRSNQFVVASFQSPQYKVALLPYSQHKQTQHQIKLKTLTPHYDTEHPHPHSHQQQQEWSDHSGSTTPVIRHTKTVGGGQSKTHRYLRRHANVSISVEAVPSASSSATATPIINSSQKLFSFRPDILLSKNKEVIAKLDVVLQNYALLHYFVEQSLDYIANGEILMSHHDVGAAFWQDLRSALQSVSKDGKLSSTGLIPADLRKTRCFVKVFDPRSFVVILFPSLESVSSGLLKLQQDDEHKSISTVERCRFLDVFMFECVRQKPMKPTKHGMPLEENNLKRIESVLQDTDQIAIRPIEYLVHESDGLGVMLRPELFQGEYSCCQSQAQLTDRVLRVAQDVARFYSRSFLKSFYTCLMRGFMVDDDDLGKVLEVCNESTMEIDITEFVNTMCMQKHELIESDVQEYEIQEKFNAIFHQYFEPVQTKEGSISNLFYYKPPFNRSNYSDPRQEHMSQDDKISFIVDLVAHSRAPLLIRLNAAYKTIVSHGTDSPSFTEIVVPVTSLPISYSGHTVDGKAFDLEDAETVRNDAFPLMAGNTKAYLQIVCLNMSRSDLDDHSVTNNLFPYSPNFLIQSMQSQPDCFSCLTQDQQAALAETDARVNWLLKEETIHGLLKTPVITLSTLKYVENQLRTPCPFVEYQTSIKMPFQFVKSYQESRVIFMNELQKDSCCQKNGKYQLKRVGDYFYVCEDSVFNMSEESSYSNSASPIVTEPLPPSPTTHADQQDPFAATQMVDNDFCDGLGISLSKFADREAEEQEEAMLHETANVPLGKRPLYWMILIPYEKYVQIYFYSKLQMPTDGSDLLNPVKEKIKMIQERTNRLVLLNSLQDTRICSKYLELPREGSEADPIYSDEDDDSTEEEQESEAMPDVFSNGVTPESSKFMPGQFSCPVVYTKRFPLHWRLQPSVALKFLTTDVLRLFTVINRPNMFVIERDGSIVYCKIYEESLSGTGADTEGSPNTVYGSPTHTLSGKKVEDDAQTLVAFSTDTVTTATTPTPTPKRELSRISSTSPHPPRTSSAPRVSTSDRRELVLEVYGIDLPPWVEKEFVNLIENRLISQITLNEIQQFFVRNSTSKPTSADVDFILPTSKPPTHREMLRVPSLVNSPYTLLQYFRQSLLADNIRPLTGPYVRQAVSNYYDNIFFDQETDAVQDGVKRELRGKCETTREIAPGAFCFYYNCTKRLPGSSTSLELLVGQGIAGICLTLLDEFGIPISTVTEEGKCGGNFNPEVIHQCLEEEFREAKAGSTYFHIWVDIWVTGSCDGDALMQHIYECYRQSLCDYFIEKTVTIDLGAALSMDGALQRAVFDKAEGRLGTVLRKKFIESVLFILRKASELKSPTVCSMDRAVQTTPWCMDDLVRYLDVELRKIDPSLRPTVAWTSLGNAVYDEGDDLLNSNSKWELYRGFHYRQRQKIQSNIRLVAISGLDEFVEKLGSVSDSFGGTERRPSAASDNDSQRVRSRRSSGESANTEGSNNGLRRFSRGDTQDQSRASSALSNSGASNRHGPQLDPTKHCFMIMTLDVHRLSIYTYNWSESISQDLFNGIFRVANRQQARNDIMSNILHQKMGLFHHTAPIKDVIEKFGTSGQHYNPTRSLSTNLMSTAGTGHSASTPQIHLTSPKSSKKMGRQFDNASKAESVSGSRTPGGIRRTNNNANTGNSSNANANTNTSAHVVASMLDLKDMIAFPTTAPSRDKLLESIPTTTTTSAMPPKSSGDGSGATSPNARQMEQENHIDRILQKSIIRATELDHALMDSITDSVADTIRSKDFDILRRHGQPFLETFLRRAKIQSAHRKALKVYLKWRKRYGDPKTEVNLTERLSRHEVSTIMRSSRVLHFCRTPLIFCDPEREWPNLQEGSTGRADIVAWFKNMANALLLEYAGYLEGADMQLIDFAKDDNTQDNLNQSSLRSSKFSLGRRMIADCPPTFLLRVFEGGSIICEVRLTSVFVSVTLYTLHRQYGRLDYNRFRHETRLKKRANFKKFEENSGHFKQMIHINSFVYDFQLHYIQKMLDQPEKLPADLDILSFVRRFALTNQRPSPYSKDRIIHGFYQFGGDNVTSNAFFENLFKNAPRHGLLNVLASKRYSAVSISSFDLSFEAKTSTDPVHANWKYTLVICPAQKPTAEDEQQTDEKAKIIIEYFVLVVYQGQTTPESMTRASWFKKEPHSWQKPDLSGVSLLEEGYTLADIVSGARIKLDNIVSEVIIRSKQAHDWKKLYNANLTLEKSVKLPPDRPELLQLMSEFDRIDITEADKNIAIIFSMKLDWDAALNTVQKVMKSSCKYFYEGGRRHLLLYNARYMDYMIHLRLDANKQIQGWMVSREKRTDKAVFEGAEIGQMVSLGKILYYQMWKVVASKHDVLSRIN</sequence>
<feature type="compositionally biased region" description="Polar residues" evidence="1">
    <location>
        <begin position="2163"/>
        <end position="2184"/>
    </location>
</feature>
<organism evidence="2">
    <name type="scientific">Mucor ambiguus</name>
    <dbReference type="NCBI Taxonomy" id="91626"/>
    <lineage>
        <taxon>Eukaryota</taxon>
        <taxon>Fungi</taxon>
        <taxon>Fungi incertae sedis</taxon>
        <taxon>Mucoromycota</taxon>
        <taxon>Mucoromycotina</taxon>
        <taxon>Mucoromycetes</taxon>
        <taxon>Mucorales</taxon>
        <taxon>Mucorineae</taxon>
        <taxon>Mucoraceae</taxon>
        <taxon>Mucor</taxon>
    </lineage>
</organism>
<dbReference type="GO" id="GO:0005777">
    <property type="term" value="C:peroxisome"/>
    <property type="evidence" value="ECO:0007669"/>
    <property type="project" value="InterPro"/>
</dbReference>
<dbReference type="OrthoDB" id="43547at2759"/>
<keyword evidence="3" id="KW-1185">Reference proteome</keyword>
<feature type="compositionally biased region" description="Polar residues" evidence="1">
    <location>
        <begin position="22"/>
        <end position="32"/>
    </location>
</feature>
<dbReference type="EMBL" id="DF836410">
    <property type="protein sequence ID" value="GAN06394.1"/>
    <property type="molecule type" value="Genomic_DNA"/>
</dbReference>
<feature type="compositionally biased region" description="Low complexity" evidence="1">
    <location>
        <begin position="2201"/>
        <end position="2210"/>
    </location>
</feature>
<reference evidence="2" key="1">
    <citation type="submission" date="2014-09" db="EMBL/GenBank/DDBJ databases">
        <title>Draft genome sequence of an oleaginous Mucoromycotina fungus Mucor ambiguus NBRC6742.</title>
        <authorList>
            <person name="Takeda I."/>
            <person name="Yamane N."/>
            <person name="Morita T."/>
            <person name="Tamano K."/>
            <person name="Machida M."/>
            <person name="Baker S."/>
            <person name="Koike H."/>
        </authorList>
    </citation>
    <scope>NUCLEOTIDE SEQUENCE</scope>
    <source>
        <strain evidence="2">NBRC 6742</strain>
    </source>
</reference>
<evidence type="ECO:0000313" key="3">
    <source>
        <dbReference type="Proteomes" id="UP000053815"/>
    </source>
</evidence>
<dbReference type="PANTHER" id="PTHR14918">
    <property type="entry name" value="KICSTOR COMPLEX PROTEIN SZT2"/>
    <property type="match status" value="1"/>
</dbReference>
<dbReference type="STRING" id="91626.A0A0C9MGH6"/>
<feature type="compositionally biased region" description="Low complexity" evidence="1">
    <location>
        <begin position="1"/>
        <end position="16"/>
    </location>
</feature>
<feature type="region of interest" description="Disordered" evidence="1">
    <location>
        <begin position="2200"/>
        <end position="2239"/>
    </location>
</feature>
<dbReference type="InterPro" id="IPR033228">
    <property type="entry name" value="SZT2"/>
</dbReference>
<feature type="region of interest" description="Disordered" evidence="1">
    <location>
        <begin position="2059"/>
        <end position="2088"/>
    </location>
</feature>
<gene>
    <name evidence="2" type="ORF">MAM1_0121c05876</name>
</gene>
<protein>
    <submittedName>
        <fullName evidence="2">Uncharacterized protein</fullName>
    </submittedName>
</protein>
<feature type="compositionally biased region" description="Polar residues" evidence="1">
    <location>
        <begin position="2844"/>
        <end position="2856"/>
    </location>
</feature>
<name>A0A0C9MGH6_9FUNG</name>
<accession>A0A0C9MGH6</accession>